<evidence type="ECO:0000259" key="1">
    <source>
        <dbReference type="Pfam" id="PF00144"/>
    </source>
</evidence>
<gene>
    <name evidence="2" type="ORF">M9Y10_025814</name>
</gene>
<accession>A0ABR2H9Q6</accession>
<dbReference type="InterPro" id="IPR001466">
    <property type="entry name" value="Beta-lactam-related"/>
</dbReference>
<dbReference type="EMBL" id="JAPFFF010000037">
    <property type="protein sequence ID" value="KAK8842948.1"/>
    <property type="molecule type" value="Genomic_DNA"/>
</dbReference>
<proteinExistence type="predicted"/>
<dbReference type="Gene3D" id="3.40.710.10">
    <property type="entry name" value="DD-peptidase/beta-lactamase superfamily"/>
    <property type="match status" value="1"/>
</dbReference>
<reference evidence="2 3" key="1">
    <citation type="submission" date="2024-04" db="EMBL/GenBank/DDBJ databases">
        <title>Tritrichomonas musculus Genome.</title>
        <authorList>
            <person name="Alves-Ferreira E."/>
            <person name="Grigg M."/>
            <person name="Lorenzi H."/>
            <person name="Galac M."/>
        </authorList>
    </citation>
    <scope>NUCLEOTIDE SEQUENCE [LARGE SCALE GENOMIC DNA]</scope>
    <source>
        <strain evidence="2 3">EAF2021</strain>
    </source>
</reference>
<dbReference type="PANTHER" id="PTHR43283">
    <property type="entry name" value="BETA-LACTAMASE-RELATED"/>
    <property type="match status" value="1"/>
</dbReference>
<protein>
    <recommendedName>
        <fullName evidence="1">Beta-lactamase-related domain-containing protein</fullName>
    </recommendedName>
</protein>
<feature type="domain" description="Beta-lactamase-related" evidence="1">
    <location>
        <begin position="17"/>
        <end position="380"/>
    </location>
</feature>
<sequence length="403" mass="44671">MIENQAVKELLEKWISDNLISGAVILVEKDGKTVCDAQYGYADLEKGIKMDKSSIFRLASMTKPVIAIATMLLVEEGKLDLDAPIEKYLPQFSSLKVSDKKVGFEDFYQADPENPSMPKVNTDLISSIKEAKLKRSVTIRDILSHSSGMGQGPVSMTRMEKLLKPGQSLDQRVKIFSETILDFQPGEHTGYSAATAFDVLGKIIEVVSGMNLNSFIIERICKPLGITDMGFELSEEQKRRVVKLYEATEGKLIDVSNSESFWNLINPFDAGLYCGSAGMLGTVDGYAKIARMLLQKGKADNKTFLKEETIDKMKHEASEKHLEMQPGKVWGLGMVVTENPEIAKRNVGKGTYGWSGAYGTHFYVDDENNLTMVLGVSRSNIGGADSELSKLLEDVLYKEFCQK</sequence>
<dbReference type="Pfam" id="PF00144">
    <property type="entry name" value="Beta-lactamase"/>
    <property type="match status" value="1"/>
</dbReference>
<dbReference type="PANTHER" id="PTHR43283:SF3">
    <property type="entry name" value="BETA-LACTAMASE FAMILY PROTEIN (AFU_ORTHOLOGUE AFUA_5G07500)"/>
    <property type="match status" value="1"/>
</dbReference>
<name>A0ABR2H9Q6_9EUKA</name>
<dbReference type="InterPro" id="IPR012338">
    <property type="entry name" value="Beta-lactam/transpept-like"/>
</dbReference>
<comment type="caution">
    <text evidence="2">The sequence shown here is derived from an EMBL/GenBank/DDBJ whole genome shotgun (WGS) entry which is preliminary data.</text>
</comment>
<organism evidence="2 3">
    <name type="scientific">Tritrichomonas musculus</name>
    <dbReference type="NCBI Taxonomy" id="1915356"/>
    <lineage>
        <taxon>Eukaryota</taxon>
        <taxon>Metamonada</taxon>
        <taxon>Parabasalia</taxon>
        <taxon>Tritrichomonadida</taxon>
        <taxon>Tritrichomonadidae</taxon>
        <taxon>Tritrichomonas</taxon>
    </lineage>
</organism>
<dbReference type="Proteomes" id="UP001470230">
    <property type="component" value="Unassembled WGS sequence"/>
</dbReference>
<evidence type="ECO:0000313" key="3">
    <source>
        <dbReference type="Proteomes" id="UP001470230"/>
    </source>
</evidence>
<dbReference type="SUPFAM" id="SSF56601">
    <property type="entry name" value="beta-lactamase/transpeptidase-like"/>
    <property type="match status" value="1"/>
</dbReference>
<keyword evidence="3" id="KW-1185">Reference proteome</keyword>
<dbReference type="InterPro" id="IPR050789">
    <property type="entry name" value="Diverse_Enzym_Activities"/>
</dbReference>
<evidence type="ECO:0000313" key="2">
    <source>
        <dbReference type="EMBL" id="KAK8842948.1"/>
    </source>
</evidence>